<feature type="region of interest" description="Disordered" evidence="1">
    <location>
        <begin position="1"/>
        <end position="88"/>
    </location>
</feature>
<protein>
    <submittedName>
        <fullName evidence="2">Uncharacterized protein</fullName>
    </submittedName>
</protein>
<dbReference type="Proteomes" id="UP001586593">
    <property type="component" value="Unassembled WGS sequence"/>
</dbReference>
<feature type="compositionally biased region" description="Basic and acidic residues" evidence="1">
    <location>
        <begin position="7"/>
        <end position="18"/>
    </location>
</feature>
<proteinExistence type="predicted"/>
<evidence type="ECO:0000256" key="1">
    <source>
        <dbReference type="SAM" id="MobiDB-lite"/>
    </source>
</evidence>
<comment type="caution">
    <text evidence="2">The sequence shown here is derived from an EMBL/GenBank/DDBJ whole genome shotgun (WGS) entry which is preliminary data.</text>
</comment>
<reference evidence="2 3" key="1">
    <citation type="journal article" date="2024" name="Commun. Biol.">
        <title>Comparative genomic analysis of thermophilic fungi reveals convergent evolutionary adaptations and gene losses.</title>
        <authorList>
            <person name="Steindorff A.S."/>
            <person name="Aguilar-Pontes M.V."/>
            <person name="Robinson A.J."/>
            <person name="Andreopoulos B."/>
            <person name="LaButti K."/>
            <person name="Kuo A."/>
            <person name="Mondo S."/>
            <person name="Riley R."/>
            <person name="Otillar R."/>
            <person name="Haridas S."/>
            <person name="Lipzen A."/>
            <person name="Grimwood J."/>
            <person name="Schmutz J."/>
            <person name="Clum A."/>
            <person name="Reid I.D."/>
            <person name="Moisan M.C."/>
            <person name="Butler G."/>
            <person name="Nguyen T.T.M."/>
            <person name="Dewar K."/>
            <person name="Conant G."/>
            <person name="Drula E."/>
            <person name="Henrissat B."/>
            <person name="Hansel C."/>
            <person name="Singer S."/>
            <person name="Hutchinson M.I."/>
            <person name="de Vries R.P."/>
            <person name="Natvig D.O."/>
            <person name="Powell A.J."/>
            <person name="Tsang A."/>
            <person name="Grigoriev I.V."/>
        </authorList>
    </citation>
    <scope>NUCLEOTIDE SEQUENCE [LARGE SCALE GENOMIC DNA]</scope>
    <source>
        <strain evidence="2 3">ATCC 24622</strain>
    </source>
</reference>
<name>A0ABR3VSN6_9PEZI</name>
<sequence>MTTVPRDAYRVKQERDQKPACPWTEAADTVREPRERKYLTGCATTGHTSSLHDHEPQLAEPQESSLRTPRCVGLDRHASAHDSKPGGRVADGACPPCTVFSLVPPRSDARHGASVGSYARSRSRTGGTCQGQPGCRSAGERRHDMSTYVVAIGTGGSPCWGA</sequence>
<feature type="compositionally biased region" description="Basic and acidic residues" evidence="1">
    <location>
        <begin position="73"/>
        <end position="85"/>
    </location>
</feature>
<organism evidence="2 3">
    <name type="scientific">Phialemonium thermophilum</name>
    <dbReference type="NCBI Taxonomy" id="223376"/>
    <lineage>
        <taxon>Eukaryota</taxon>
        <taxon>Fungi</taxon>
        <taxon>Dikarya</taxon>
        <taxon>Ascomycota</taxon>
        <taxon>Pezizomycotina</taxon>
        <taxon>Sordariomycetes</taxon>
        <taxon>Sordariomycetidae</taxon>
        <taxon>Cephalothecales</taxon>
        <taxon>Cephalothecaceae</taxon>
        <taxon>Phialemonium</taxon>
    </lineage>
</organism>
<dbReference type="EMBL" id="JAZHXJ010001536">
    <property type="protein sequence ID" value="KAL1844688.1"/>
    <property type="molecule type" value="Genomic_DNA"/>
</dbReference>
<keyword evidence="3" id="KW-1185">Reference proteome</keyword>
<feature type="compositionally biased region" description="Basic and acidic residues" evidence="1">
    <location>
        <begin position="28"/>
        <end position="38"/>
    </location>
</feature>
<accession>A0ABR3VSN6</accession>
<evidence type="ECO:0000313" key="3">
    <source>
        <dbReference type="Proteomes" id="UP001586593"/>
    </source>
</evidence>
<gene>
    <name evidence="2" type="ORF">VTK73DRAFT_2021</name>
</gene>
<feature type="region of interest" description="Disordered" evidence="1">
    <location>
        <begin position="109"/>
        <end position="140"/>
    </location>
</feature>
<evidence type="ECO:0000313" key="2">
    <source>
        <dbReference type="EMBL" id="KAL1844688.1"/>
    </source>
</evidence>